<gene>
    <name evidence="2" type="ORF">PT974_05501</name>
</gene>
<keyword evidence="1" id="KW-0732">Signal</keyword>
<keyword evidence="3" id="KW-1185">Reference proteome</keyword>
<proteinExistence type="predicted"/>
<feature type="signal peptide" evidence="1">
    <location>
        <begin position="1"/>
        <end position="19"/>
    </location>
</feature>
<evidence type="ECO:0000313" key="2">
    <source>
        <dbReference type="EMBL" id="KAK5992103.1"/>
    </source>
</evidence>
<dbReference type="Gene3D" id="2.60.120.260">
    <property type="entry name" value="Galactose-binding domain-like"/>
    <property type="match status" value="1"/>
</dbReference>
<name>A0ABR0SIZ1_9HYPO</name>
<comment type="caution">
    <text evidence="2">The sequence shown here is derived from an EMBL/GenBank/DDBJ whole genome shotgun (WGS) entry which is preliminary data.</text>
</comment>
<reference evidence="2 3" key="1">
    <citation type="submission" date="2024-01" db="EMBL/GenBank/DDBJ databases">
        <title>Complete genome of Cladobotryum mycophilum ATHUM6906.</title>
        <authorList>
            <person name="Christinaki A.C."/>
            <person name="Myridakis A.I."/>
            <person name="Kouvelis V.N."/>
        </authorList>
    </citation>
    <scope>NUCLEOTIDE SEQUENCE [LARGE SCALE GENOMIC DNA]</scope>
    <source>
        <strain evidence="2 3">ATHUM6906</strain>
    </source>
</reference>
<dbReference type="InterPro" id="IPR008979">
    <property type="entry name" value="Galactose-bd-like_sf"/>
</dbReference>
<feature type="chain" id="PRO_5047088879" description="CBM-cenC domain-containing protein" evidence="1">
    <location>
        <begin position="20"/>
        <end position="363"/>
    </location>
</feature>
<dbReference type="SUPFAM" id="SSF49785">
    <property type="entry name" value="Galactose-binding domain-like"/>
    <property type="match status" value="1"/>
</dbReference>
<evidence type="ECO:0000256" key="1">
    <source>
        <dbReference type="SAM" id="SignalP"/>
    </source>
</evidence>
<sequence>MLRNSLLYGALILLGGVAASPRELFDRNSCNHDNLLRCFIDERYSTQASAYCSTLAPCTETVATVTATLTATVHETSTVATKIDTITSITTVFTATVPSSTITITSTAALKARTAVPEVDPPHCMTNGVTYPASRITSACSCIGILASTVYITHTAVTKTVSSTIVSHVTATHSTTAWHTVSTATTSGVKTVTVTVSPPSPPTDVPNGDFQTGDQSPWQFGDGTHTWTSSIQSVTGSSGDQTYAIVMVDTAGNDSTALISGAFAIQDGKTYKLSFSAKSTVYGTSSNWPSVAVAIYNPSNNDVITVVFADDGVSIGNGWVGFGGQFIVPTTYANDEAALVFAFPPAAGGGTWTLDDVTIKLVS</sequence>
<organism evidence="2 3">
    <name type="scientific">Cladobotryum mycophilum</name>
    <dbReference type="NCBI Taxonomy" id="491253"/>
    <lineage>
        <taxon>Eukaryota</taxon>
        <taxon>Fungi</taxon>
        <taxon>Dikarya</taxon>
        <taxon>Ascomycota</taxon>
        <taxon>Pezizomycotina</taxon>
        <taxon>Sordariomycetes</taxon>
        <taxon>Hypocreomycetidae</taxon>
        <taxon>Hypocreales</taxon>
        <taxon>Hypocreaceae</taxon>
        <taxon>Cladobotryum</taxon>
    </lineage>
</organism>
<accession>A0ABR0SIZ1</accession>
<evidence type="ECO:0000313" key="3">
    <source>
        <dbReference type="Proteomes" id="UP001338125"/>
    </source>
</evidence>
<protein>
    <recommendedName>
        <fullName evidence="4">CBM-cenC domain-containing protein</fullName>
    </recommendedName>
</protein>
<dbReference type="EMBL" id="JAVFKD010000012">
    <property type="protein sequence ID" value="KAK5992103.1"/>
    <property type="molecule type" value="Genomic_DNA"/>
</dbReference>
<evidence type="ECO:0008006" key="4">
    <source>
        <dbReference type="Google" id="ProtNLM"/>
    </source>
</evidence>
<dbReference type="Proteomes" id="UP001338125">
    <property type="component" value="Unassembled WGS sequence"/>
</dbReference>